<feature type="non-terminal residue" evidence="17">
    <location>
        <position position="538"/>
    </location>
</feature>
<dbReference type="GO" id="GO:0005923">
    <property type="term" value="C:bicellular tight junction"/>
    <property type="evidence" value="ECO:0007669"/>
    <property type="project" value="TreeGrafter"/>
</dbReference>
<evidence type="ECO:0000313" key="17">
    <source>
        <dbReference type="EMBL" id="CAL4093522.1"/>
    </source>
</evidence>
<dbReference type="GO" id="GO:0003779">
    <property type="term" value="F:actin binding"/>
    <property type="evidence" value="ECO:0007669"/>
    <property type="project" value="UniProtKB-KW"/>
</dbReference>
<dbReference type="FunFam" id="1.20.5.370:FF:000010">
    <property type="entry name" value="Myosin heavy chain, isoform G"/>
    <property type="match status" value="1"/>
</dbReference>
<feature type="coiled-coil region" evidence="14">
    <location>
        <begin position="6"/>
        <end position="272"/>
    </location>
</feature>
<name>A0AAV2QR16_MEGNR</name>
<evidence type="ECO:0000256" key="12">
    <source>
        <dbReference type="ARBA" id="ARBA00023203"/>
    </source>
</evidence>
<feature type="compositionally biased region" description="Basic and acidic residues" evidence="15">
    <location>
        <begin position="295"/>
        <end position="319"/>
    </location>
</feature>
<evidence type="ECO:0000256" key="3">
    <source>
        <dbReference type="ARBA" id="ARBA00008447"/>
    </source>
</evidence>
<evidence type="ECO:0000256" key="2">
    <source>
        <dbReference type="ARBA" id="ARBA00008314"/>
    </source>
</evidence>
<sequence>ELEAARQKLQSHLDEAEQQIDFLNFKGQSLEKTKNRLTSDLEAMQIDCERASTLAATAEKKQKNFDKIITEWKLKVDDLATELDASQKESRNYSTELFRLKTIHEENFESSDAIKRENKNLSDEIKDLTDQIGESGRNYHEVYKTLKRLEVEKYELQAALEDAEAALEQEENKVLRGQLELTQMRQEIDRRLAEKEEEFDNTRKTHARAMESMQASLEVESKHKAEALRSKNKLESDINELEVSLDHANKANLDLQKHIKKLHNEVANAHNKVLEQQQIASEFREQYGMAERRGNALHGELEESRTLLEQSDRSRRQAETDLADAQEQVQSMSNSNGHLTTSNRKLEGELQTLHADLDEMLNEAKNSEEKAKKAMVDAARLADELRAEQEHSASVEKNRKTLEVTVKELQARLTDSEINILKSSKQSIAKLEARVQELEASLTRETSCHADCVKNARKCERHIKELSFQSEEDKKNHDRMQDLVDQLQLKIKTYKRQIEEAEEIAALNLAKFRKVQQQLESVEEHTSTTNVITKKYLF</sequence>
<keyword evidence="5" id="KW-0963">Cytoplasm</keyword>
<protein>
    <recommendedName>
        <fullName evidence="16">Myosin tail domain-containing protein</fullName>
    </recommendedName>
</protein>
<keyword evidence="11" id="KW-0514">Muscle protein</keyword>
<keyword evidence="9" id="KW-0518">Myosin</keyword>
<dbReference type="FunFam" id="1.20.5.370:FF:000001">
    <property type="entry name" value="Myosin heavy chain"/>
    <property type="match status" value="1"/>
</dbReference>
<proteinExistence type="inferred from homology"/>
<evidence type="ECO:0000256" key="7">
    <source>
        <dbReference type="ARBA" id="ARBA00022840"/>
    </source>
</evidence>
<comment type="function">
    <text evidence="13">Paramyosin is a major structural component of many thick filaments isolated from invertebrate muscles.</text>
</comment>
<organism evidence="17 18">
    <name type="scientific">Meganyctiphanes norvegica</name>
    <name type="common">Northern krill</name>
    <name type="synonym">Thysanopoda norvegica</name>
    <dbReference type="NCBI Taxonomy" id="48144"/>
    <lineage>
        <taxon>Eukaryota</taxon>
        <taxon>Metazoa</taxon>
        <taxon>Ecdysozoa</taxon>
        <taxon>Arthropoda</taxon>
        <taxon>Crustacea</taxon>
        <taxon>Multicrustacea</taxon>
        <taxon>Malacostraca</taxon>
        <taxon>Eumalacostraca</taxon>
        <taxon>Eucarida</taxon>
        <taxon>Euphausiacea</taxon>
        <taxon>Euphausiidae</taxon>
        <taxon>Meganyctiphanes</taxon>
    </lineage>
</organism>
<dbReference type="InterPro" id="IPR014751">
    <property type="entry name" value="XRCC4-like_C"/>
</dbReference>
<keyword evidence="4" id="KW-0787">Thick filament</keyword>
<evidence type="ECO:0000256" key="10">
    <source>
        <dbReference type="ARBA" id="ARBA00023175"/>
    </source>
</evidence>
<evidence type="ECO:0000256" key="4">
    <source>
        <dbReference type="ARBA" id="ARBA00022433"/>
    </source>
</evidence>
<keyword evidence="18" id="KW-1185">Reference proteome</keyword>
<comment type="similarity">
    <text evidence="2">Belongs to the TRAFAC class myosin-kinesin ATPase superfamily. Myosin family.</text>
</comment>
<dbReference type="GO" id="GO:0031033">
    <property type="term" value="P:myosin filament organization"/>
    <property type="evidence" value="ECO:0007669"/>
    <property type="project" value="UniProtKB-ARBA"/>
</dbReference>
<feature type="region of interest" description="Disordered" evidence="15">
    <location>
        <begin position="295"/>
        <end position="342"/>
    </location>
</feature>
<feature type="compositionally biased region" description="Polar residues" evidence="15">
    <location>
        <begin position="327"/>
        <end position="342"/>
    </location>
</feature>
<reference evidence="17 18" key="1">
    <citation type="submission" date="2024-05" db="EMBL/GenBank/DDBJ databases">
        <authorList>
            <person name="Wallberg A."/>
        </authorList>
    </citation>
    <scope>NUCLEOTIDE SEQUENCE [LARGE SCALE GENOMIC DNA]</scope>
</reference>
<dbReference type="Proteomes" id="UP001497623">
    <property type="component" value="Unassembled WGS sequence"/>
</dbReference>
<evidence type="ECO:0000256" key="15">
    <source>
        <dbReference type="SAM" id="MobiDB-lite"/>
    </source>
</evidence>
<keyword evidence="10" id="KW-0505">Motor protein</keyword>
<dbReference type="FunFam" id="1.20.5.370:FF:000009">
    <property type="entry name" value="Myosin heavy chain, isoform G"/>
    <property type="match status" value="1"/>
</dbReference>
<dbReference type="Gene3D" id="1.20.5.340">
    <property type="match status" value="1"/>
</dbReference>
<feature type="coiled-coil region" evidence="14">
    <location>
        <begin position="477"/>
        <end position="504"/>
    </location>
</feature>
<keyword evidence="7" id="KW-0067">ATP-binding</keyword>
<evidence type="ECO:0000256" key="9">
    <source>
        <dbReference type="ARBA" id="ARBA00023123"/>
    </source>
</evidence>
<evidence type="ECO:0000256" key="14">
    <source>
        <dbReference type="SAM" id="Coils"/>
    </source>
</evidence>
<feature type="non-terminal residue" evidence="17">
    <location>
        <position position="1"/>
    </location>
</feature>
<dbReference type="FunFam" id="1.20.5.370:FF:000008">
    <property type="entry name" value="Myosin heavy chain"/>
    <property type="match status" value="1"/>
</dbReference>
<gene>
    <name evidence="17" type="ORF">MNOR_LOCUS14891</name>
</gene>
<dbReference type="AlphaFoldDB" id="A0AAV2QR16"/>
<feature type="domain" description="Myosin tail" evidence="16">
    <location>
        <begin position="2"/>
        <end position="528"/>
    </location>
</feature>
<dbReference type="EMBL" id="CAXKWB010009111">
    <property type="protein sequence ID" value="CAL4093522.1"/>
    <property type="molecule type" value="Genomic_DNA"/>
</dbReference>
<comment type="caution">
    <text evidence="17">The sequence shown here is derived from an EMBL/GenBank/DDBJ whole genome shotgun (WGS) entry which is preliminary data.</text>
</comment>
<accession>A0AAV2QR16</accession>
<evidence type="ECO:0000256" key="11">
    <source>
        <dbReference type="ARBA" id="ARBA00023179"/>
    </source>
</evidence>
<evidence type="ECO:0000256" key="13">
    <source>
        <dbReference type="ARBA" id="ARBA00049580"/>
    </source>
</evidence>
<dbReference type="PANTHER" id="PTHR46349">
    <property type="entry name" value="CINGULIN-LIKE PROTEIN 1-RELATED"/>
    <property type="match status" value="1"/>
</dbReference>
<comment type="subcellular location">
    <subcellularLocation>
        <location evidence="1">Cytoplasm</location>
        <location evidence="1">Myofibril</location>
    </subcellularLocation>
</comment>
<keyword evidence="12" id="KW-0009">Actin-binding</keyword>
<dbReference type="SUPFAM" id="SSF90257">
    <property type="entry name" value="Myosin rod fragments"/>
    <property type="match status" value="2"/>
</dbReference>
<dbReference type="Gene3D" id="1.20.5.370">
    <property type="match status" value="3"/>
</dbReference>
<evidence type="ECO:0000256" key="8">
    <source>
        <dbReference type="ARBA" id="ARBA00023054"/>
    </source>
</evidence>
<dbReference type="Pfam" id="PF01576">
    <property type="entry name" value="Myosin_tail_1"/>
    <property type="match status" value="1"/>
</dbReference>
<evidence type="ECO:0000256" key="6">
    <source>
        <dbReference type="ARBA" id="ARBA00022741"/>
    </source>
</evidence>
<dbReference type="GO" id="GO:0016459">
    <property type="term" value="C:myosin complex"/>
    <property type="evidence" value="ECO:0007669"/>
    <property type="project" value="UniProtKB-KW"/>
</dbReference>
<evidence type="ECO:0000259" key="16">
    <source>
        <dbReference type="Pfam" id="PF01576"/>
    </source>
</evidence>
<keyword evidence="8 14" id="KW-0175">Coiled coil</keyword>
<comment type="similarity">
    <text evidence="3">Belongs to the paramyosin family.</text>
</comment>
<evidence type="ECO:0000313" key="18">
    <source>
        <dbReference type="Proteomes" id="UP001497623"/>
    </source>
</evidence>
<keyword evidence="6" id="KW-0547">Nucleotide-binding</keyword>
<evidence type="ECO:0000256" key="5">
    <source>
        <dbReference type="ARBA" id="ARBA00022490"/>
    </source>
</evidence>
<dbReference type="GO" id="GO:0030016">
    <property type="term" value="C:myofibril"/>
    <property type="evidence" value="ECO:0007669"/>
    <property type="project" value="UniProtKB-SubCell"/>
</dbReference>
<dbReference type="GO" id="GO:0005524">
    <property type="term" value="F:ATP binding"/>
    <property type="evidence" value="ECO:0007669"/>
    <property type="project" value="UniProtKB-KW"/>
</dbReference>
<dbReference type="PANTHER" id="PTHR46349:SF7">
    <property type="entry name" value="MYOSIN TAIL DOMAIN-CONTAINING PROTEIN"/>
    <property type="match status" value="1"/>
</dbReference>
<dbReference type="GO" id="GO:0032982">
    <property type="term" value="C:myosin filament"/>
    <property type="evidence" value="ECO:0007669"/>
    <property type="project" value="UniProtKB-KW"/>
</dbReference>
<evidence type="ECO:0000256" key="1">
    <source>
        <dbReference type="ARBA" id="ARBA00004657"/>
    </source>
</evidence>
<dbReference type="InterPro" id="IPR002928">
    <property type="entry name" value="Myosin_tail"/>
</dbReference>